<protein>
    <submittedName>
        <fullName evidence="2">YdcF-like protein</fullName>
    </submittedName>
</protein>
<dbReference type="EMBL" id="UOEH01000548">
    <property type="protein sequence ID" value="VAW06918.1"/>
    <property type="molecule type" value="Genomic_DNA"/>
</dbReference>
<dbReference type="GO" id="GO:0043164">
    <property type="term" value="P:Gram-negative-bacterium-type cell wall biogenesis"/>
    <property type="evidence" value="ECO:0007669"/>
    <property type="project" value="TreeGrafter"/>
</dbReference>
<evidence type="ECO:0000259" key="1">
    <source>
        <dbReference type="Pfam" id="PF02698"/>
    </source>
</evidence>
<dbReference type="Gene3D" id="3.40.50.620">
    <property type="entry name" value="HUPs"/>
    <property type="match status" value="1"/>
</dbReference>
<dbReference type="InterPro" id="IPR014729">
    <property type="entry name" value="Rossmann-like_a/b/a_fold"/>
</dbReference>
<gene>
    <name evidence="2" type="ORF">MNBD_ALPHA05-672</name>
</gene>
<dbReference type="InterPro" id="IPR051599">
    <property type="entry name" value="Cell_Envelope_Assoc"/>
</dbReference>
<reference evidence="2" key="1">
    <citation type="submission" date="2018-06" db="EMBL/GenBank/DDBJ databases">
        <authorList>
            <person name="Zhirakovskaya E."/>
        </authorList>
    </citation>
    <scope>NUCLEOTIDE SEQUENCE</scope>
</reference>
<dbReference type="InterPro" id="IPR003848">
    <property type="entry name" value="DUF218"/>
</dbReference>
<proteinExistence type="predicted"/>
<dbReference type="AlphaFoldDB" id="A0A3B0SN82"/>
<feature type="domain" description="DUF218" evidence="1">
    <location>
        <begin position="38"/>
        <end position="161"/>
    </location>
</feature>
<name>A0A3B0SN82_9ZZZZ</name>
<dbReference type="Pfam" id="PF02698">
    <property type="entry name" value="DUF218"/>
    <property type="match status" value="1"/>
</dbReference>
<organism evidence="2">
    <name type="scientific">hydrothermal vent metagenome</name>
    <dbReference type="NCBI Taxonomy" id="652676"/>
    <lineage>
        <taxon>unclassified sequences</taxon>
        <taxon>metagenomes</taxon>
        <taxon>ecological metagenomes</taxon>
    </lineage>
</organism>
<accession>A0A3B0SN82</accession>
<dbReference type="GO" id="GO:0005886">
    <property type="term" value="C:plasma membrane"/>
    <property type="evidence" value="ECO:0007669"/>
    <property type="project" value="TreeGrafter"/>
</dbReference>
<dbReference type="PANTHER" id="PTHR30336:SF4">
    <property type="entry name" value="ENVELOPE BIOGENESIS FACTOR ELYC"/>
    <property type="match status" value="1"/>
</dbReference>
<dbReference type="PANTHER" id="PTHR30336">
    <property type="entry name" value="INNER MEMBRANE PROTEIN, PROBABLE PERMEASE"/>
    <property type="match status" value="1"/>
</dbReference>
<dbReference type="GO" id="GO:0000270">
    <property type="term" value="P:peptidoglycan metabolic process"/>
    <property type="evidence" value="ECO:0007669"/>
    <property type="project" value="TreeGrafter"/>
</dbReference>
<evidence type="ECO:0000313" key="2">
    <source>
        <dbReference type="EMBL" id="VAW06918.1"/>
    </source>
</evidence>
<sequence>MQRLILGILAAGLLWAVGLAVFITGLPQPSQTTPAKVDAVIVYTGGGGARISAGMAVFADGAGRRLLISGVHPNTSRERLSEFWDGMPDRFDCCVDLGRMARSTRGNAEETAQWAREHDFQGLVLVTSDYHMPRAIAIAKAQMPEIDITPYVVASGYLNDNRRPNSRKAWRKLSGEYSKYLLARFASLFSFVGR</sequence>
<dbReference type="CDD" id="cd06259">
    <property type="entry name" value="YdcF-like"/>
    <property type="match status" value="1"/>
</dbReference>